<evidence type="ECO:0000313" key="2">
    <source>
        <dbReference type="EMBL" id="ACL96563.1"/>
    </source>
</evidence>
<dbReference type="PATRIC" id="fig|565050.3.peg.3026"/>
<accession>A0A0H3CDY0</accession>
<dbReference type="KEGG" id="ccs:CCNA_03098"/>
<reference evidence="2 3" key="1">
    <citation type="journal article" date="2010" name="J. Bacteriol.">
        <title>The genetic basis of laboratory adaptation in Caulobacter crescentus.</title>
        <authorList>
            <person name="Marks M.E."/>
            <person name="Castro-Rojas C.M."/>
            <person name="Teiling C."/>
            <person name="Du L."/>
            <person name="Kapatral V."/>
            <person name="Walunas T.L."/>
            <person name="Crosson S."/>
        </authorList>
    </citation>
    <scope>NUCLEOTIDE SEQUENCE [LARGE SCALE GENOMIC DNA]</scope>
    <source>
        <strain evidence="3">NA1000 / CB15N</strain>
    </source>
</reference>
<keyword evidence="3" id="KW-1185">Reference proteome</keyword>
<dbReference type="EMBL" id="CP001340">
    <property type="protein sequence ID" value="ACL96563.1"/>
    <property type="molecule type" value="Genomic_DNA"/>
</dbReference>
<proteinExistence type="predicted"/>
<dbReference type="RefSeq" id="YP_002518471.1">
    <property type="nucleotide sequence ID" value="NC_011916.1"/>
</dbReference>
<sequence length="316" mass="33537">MAMTRRLAALMIAGAMMSASGCGVAHAREDLTIAPMGGTAPMRWASSKFGDRVEPRAAVLLPVRFAGLDKIFYAQFDLGAKSSVFYGKTLQAAAARAPGLKPDAKGKLPGPLTFTLGEIQASIPDPKVRADIGDPNIAWDDPEAIDLIGTIGVDLLEGRVLTVDFKAMRLSVGVAATPATVQWSPMTLKSRWVLLDATLEGKPTKLLLDTGSSAFSLLIDKARWSEMTTGQDAESFPVNSWGKKLMAHTAPTKARVVIGGLDTPLGDATYIEGTSVTQGLMMRATGMGGMTGNRLFFDRILILDAPGGRYAVIEPK</sequence>
<dbReference type="Proteomes" id="UP000001364">
    <property type="component" value="Chromosome"/>
</dbReference>
<dbReference type="RefSeq" id="WP_012640628.1">
    <property type="nucleotide sequence ID" value="NC_011916.1"/>
</dbReference>
<name>A0A0H3CDY0_CAUVN</name>
<evidence type="ECO:0000313" key="3">
    <source>
        <dbReference type="Proteomes" id="UP000001364"/>
    </source>
</evidence>
<dbReference type="OrthoDB" id="7548156at2"/>
<feature type="chain" id="PRO_5002606259" description="Aspartyl protease" evidence="1">
    <location>
        <begin position="28"/>
        <end position="316"/>
    </location>
</feature>
<protein>
    <recommendedName>
        <fullName evidence="4">Aspartyl protease</fullName>
    </recommendedName>
</protein>
<dbReference type="GeneID" id="7333552"/>
<dbReference type="PROSITE" id="PS51257">
    <property type="entry name" value="PROKAR_LIPOPROTEIN"/>
    <property type="match status" value="1"/>
</dbReference>
<evidence type="ECO:0000256" key="1">
    <source>
        <dbReference type="SAM" id="SignalP"/>
    </source>
</evidence>
<evidence type="ECO:0008006" key="4">
    <source>
        <dbReference type="Google" id="ProtNLM"/>
    </source>
</evidence>
<dbReference type="AlphaFoldDB" id="A0A0H3CDY0"/>
<dbReference type="HOGENOM" id="CLU_077652_0_0_5"/>
<keyword evidence="1" id="KW-0732">Signal</keyword>
<feature type="signal peptide" evidence="1">
    <location>
        <begin position="1"/>
        <end position="27"/>
    </location>
</feature>
<organism evidence="2 3">
    <name type="scientific">Caulobacter vibrioides (strain NA1000 / CB15N)</name>
    <name type="common">Caulobacter crescentus</name>
    <dbReference type="NCBI Taxonomy" id="565050"/>
    <lineage>
        <taxon>Bacteria</taxon>
        <taxon>Pseudomonadati</taxon>
        <taxon>Pseudomonadota</taxon>
        <taxon>Alphaproteobacteria</taxon>
        <taxon>Caulobacterales</taxon>
        <taxon>Caulobacteraceae</taxon>
        <taxon>Caulobacter</taxon>
    </lineage>
</organism>
<gene>
    <name evidence="2" type="ordered locus">CCNA_03098</name>
</gene>